<evidence type="ECO:0000256" key="1">
    <source>
        <dbReference type="PROSITE-ProRule" id="PRU00042"/>
    </source>
</evidence>
<sequence length="520" mass="56223">MTTVDVLRPSTNHNFYDPDDVGPRDSPRIQAMTVNLVPSPSPPPTVPLPPISDDSTPGPEEGRKGPTRSKVRPSQGDAVLIAHMAGGKHIDIARKAGEDPLASDIEGEDAPMDGTTNIVIASVERKVESQDKVEKEEGKDDTMDVIEEPVAQNNQITPNFLATLAADALRQTERHSPEEAQKNVPPKSPIPKSESPAPEAEFMEGVKTTPIPSIKNLYVDDPSSPVSHLSPERRYDSAAKSPSADGELPPIRHHSPQSSLTNGNGSSQITLPSITAQLGDINHLAEVATAGESVFAQSPPGRAPPRFAAVPSHGSPPKSPNDVFRNQLPSPSGGFFPYSNSNRRPSQSSGEPPPPYQSPNSGSSTETPSSDQSGSTPLSGMNRMSIEGITNPQIGGFQCNYQGCGAAPFQTQYLLNSHRNVHSQNRPHYCSVKGCPRSEGGKGFKRKNEMIRHGLVHDSPGYVCPFCPDREHKYPRPDNLQRHVRVHHVDKDKDNAQLRDVLSQRPEGPSRGRRRRTGTS</sequence>
<evidence type="ECO:0000313" key="5">
    <source>
        <dbReference type="Proteomes" id="UP000178912"/>
    </source>
</evidence>
<keyword evidence="1" id="KW-0862">Zinc</keyword>
<name>A0A1E1KV79_9HELO</name>
<gene>
    <name evidence="4" type="ORF">RAG0_09361</name>
</gene>
<dbReference type="OrthoDB" id="6077919at2759"/>
<feature type="compositionally biased region" description="Low complexity" evidence="2">
    <location>
        <begin position="190"/>
        <end position="200"/>
    </location>
</feature>
<dbReference type="InterPro" id="IPR051061">
    <property type="entry name" value="Zinc_finger_trans_reg"/>
</dbReference>
<reference evidence="5" key="1">
    <citation type="submission" date="2016-03" db="EMBL/GenBank/DDBJ databases">
        <authorList>
            <person name="Guldener U."/>
        </authorList>
    </citation>
    <scope>NUCLEOTIDE SEQUENCE [LARGE SCALE GENOMIC DNA]</scope>
    <source>
        <strain evidence="5">04CH-RAC-A.6.1</strain>
    </source>
</reference>
<dbReference type="PANTHER" id="PTHR46179">
    <property type="entry name" value="ZINC FINGER PROTEIN"/>
    <property type="match status" value="1"/>
</dbReference>
<feature type="region of interest" description="Disordered" evidence="2">
    <location>
        <begin position="1"/>
        <end position="76"/>
    </location>
</feature>
<dbReference type="SUPFAM" id="SSF57667">
    <property type="entry name" value="beta-beta-alpha zinc fingers"/>
    <property type="match status" value="1"/>
</dbReference>
<dbReference type="Gene3D" id="3.30.160.60">
    <property type="entry name" value="Classic Zinc Finger"/>
    <property type="match status" value="1"/>
</dbReference>
<dbReference type="InterPro" id="IPR036236">
    <property type="entry name" value="Znf_C2H2_sf"/>
</dbReference>
<feature type="region of interest" description="Disordered" evidence="2">
    <location>
        <begin position="489"/>
        <end position="520"/>
    </location>
</feature>
<feature type="compositionally biased region" description="Polar residues" evidence="2">
    <location>
        <begin position="1"/>
        <end position="14"/>
    </location>
</feature>
<feature type="domain" description="C2H2-type" evidence="3">
    <location>
        <begin position="397"/>
        <end position="427"/>
    </location>
</feature>
<evidence type="ECO:0000259" key="3">
    <source>
        <dbReference type="PROSITE" id="PS50157"/>
    </source>
</evidence>
<keyword evidence="5" id="KW-1185">Reference proteome</keyword>
<feature type="compositionally biased region" description="Polar residues" evidence="2">
    <location>
        <begin position="358"/>
        <end position="379"/>
    </location>
</feature>
<dbReference type="GO" id="GO:0008270">
    <property type="term" value="F:zinc ion binding"/>
    <property type="evidence" value="ECO:0007669"/>
    <property type="project" value="UniProtKB-KW"/>
</dbReference>
<evidence type="ECO:0000313" key="4">
    <source>
        <dbReference type="EMBL" id="CZT02035.1"/>
    </source>
</evidence>
<feature type="region of interest" description="Disordered" evidence="2">
    <location>
        <begin position="164"/>
        <end position="271"/>
    </location>
</feature>
<feature type="compositionally biased region" description="Polar residues" evidence="2">
    <location>
        <begin position="338"/>
        <end position="350"/>
    </location>
</feature>
<dbReference type="PROSITE" id="PS50157">
    <property type="entry name" value="ZINC_FINGER_C2H2_2"/>
    <property type="match status" value="1"/>
</dbReference>
<keyword evidence="1" id="KW-0479">Metal-binding</keyword>
<protein>
    <recommendedName>
        <fullName evidence="3">C2H2-type domain-containing protein</fullName>
    </recommendedName>
</protein>
<dbReference type="InterPro" id="IPR013087">
    <property type="entry name" value="Znf_C2H2_type"/>
</dbReference>
<evidence type="ECO:0000256" key="2">
    <source>
        <dbReference type="SAM" id="MobiDB-lite"/>
    </source>
</evidence>
<keyword evidence="1" id="KW-0863">Zinc-finger</keyword>
<dbReference type="AlphaFoldDB" id="A0A1E1KV79"/>
<accession>A0A1E1KV79</accession>
<feature type="compositionally biased region" description="Basic residues" evidence="2">
    <location>
        <begin position="511"/>
        <end position="520"/>
    </location>
</feature>
<feature type="compositionally biased region" description="Polar residues" evidence="2">
    <location>
        <begin position="256"/>
        <end position="271"/>
    </location>
</feature>
<dbReference type="SMART" id="SM00355">
    <property type="entry name" value="ZnF_C2H2"/>
    <property type="match status" value="3"/>
</dbReference>
<dbReference type="GO" id="GO:0006357">
    <property type="term" value="P:regulation of transcription by RNA polymerase II"/>
    <property type="evidence" value="ECO:0007669"/>
    <property type="project" value="TreeGrafter"/>
</dbReference>
<dbReference type="GO" id="GO:0005634">
    <property type="term" value="C:nucleus"/>
    <property type="evidence" value="ECO:0007669"/>
    <property type="project" value="TreeGrafter"/>
</dbReference>
<feature type="compositionally biased region" description="Pro residues" evidence="2">
    <location>
        <begin position="39"/>
        <end position="50"/>
    </location>
</feature>
<dbReference type="PANTHER" id="PTHR46179:SF19">
    <property type="entry name" value="C2H2 FINGER DOMAIN TRANSCRIPTION FACTOR (EUROFUNG)-RELATED"/>
    <property type="match status" value="1"/>
</dbReference>
<dbReference type="Proteomes" id="UP000178912">
    <property type="component" value="Unassembled WGS sequence"/>
</dbReference>
<proteinExistence type="predicted"/>
<feature type="region of interest" description="Disordered" evidence="2">
    <location>
        <begin position="292"/>
        <end position="389"/>
    </location>
</feature>
<feature type="compositionally biased region" description="Basic and acidic residues" evidence="2">
    <location>
        <begin position="170"/>
        <end position="181"/>
    </location>
</feature>
<dbReference type="EMBL" id="FJUX01000054">
    <property type="protein sequence ID" value="CZT02035.1"/>
    <property type="molecule type" value="Genomic_DNA"/>
</dbReference>
<organism evidence="4 5">
    <name type="scientific">Rhynchosporium agropyri</name>
    <dbReference type="NCBI Taxonomy" id="914238"/>
    <lineage>
        <taxon>Eukaryota</taxon>
        <taxon>Fungi</taxon>
        <taxon>Dikarya</taxon>
        <taxon>Ascomycota</taxon>
        <taxon>Pezizomycotina</taxon>
        <taxon>Leotiomycetes</taxon>
        <taxon>Helotiales</taxon>
        <taxon>Ploettnerulaceae</taxon>
        <taxon>Rhynchosporium</taxon>
    </lineage>
</organism>